<proteinExistence type="inferred from homology"/>
<keyword evidence="5 7" id="KW-0496">Mitochondrion</keyword>
<accession>A0A0D2IHS0</accession>
<dbReference type="PANTHER" id="PTHR12049:SF7">
    <property type="entry name" value="PROTEIN ARGININE METHYLTRANSFERASE NDUFAF7, MITOCHONDRIAL"/>
    <property type="match status" value="1"/>
</dbReference>
<evidence type="ECO:0000256" key="8">
    <source>
        <dbReference type="SAM" id="MobiDB-lite"/>
    </source>
</evidence>
<dbReference type="AlphaFoldDB" id="A0A0D2IHS0"/>
<dbReference type="GO" id="GO:0032981">
    <property type="term" value="P:mitochondrial respiratory chain complex I assembly"/>
    <property type="evidence" value="ECO:0007669"/>
    <property type="project" value="TreeGrafter"/>
</dbReference>
<dbReference type="EMBL" id="KN847480">
    <property type="protein sequence ID" value="KIX02851.1"/>
    <property type="molecule type" value="Genomic_DNA"/>
</dbReference>
<dbReference type="GO" id="GO:0005739">
    <property type="term" value="C:mitochondrion"/>
    <property type="evidence" value="ECO:0007669"/>
    <property type="project" value="UniProtKB-SubCell"/>
</dbReference>
<feature type="region of interest" description="Disordered" evidence="8">
    <location>
        <begin position="186"/>
        <end position="252"/>
    </location>
</feature>
<dbReference type="InterPro" id="IPR038375">
    <property type="entry name" value="NDUFAF7_sf"/>
</dbReference>
<comment type="similarity">
    <text evidence="2 7">Belongs to the NDUFAF7 family.</text>
</comment>
<feature type="compositionally biased region" description="Basic and acidic residues" evidence="8">
    <location>
        <begin position="187"/>
        <end position="197"/>
    </location>
</feature>
<evidence type="ECO:0000256" key="5">
    <source>
        <dbReference type="ARBA" id="ARBA00023128"/>
    </source>
</evidence>
<dbReference type="STRING" id="1442369.A0A0D2IHS0"/>
<feature type="compositionally biased region" description="Polar residues" evidence="8">
    <location>
        <begin position="13"/>
        <end position="23"/>
    </location>
</feature>
<feature type="region of interest" description="Disordered" evidence="8">
    <location>
        <begin position="306"/>
        <end position="325"/>
    </location>
</feature>
<dbReference type="SUPFAM" id="SSF53335">
    <property type="entry name" value="S-adenosyl-L-methionine-dependent methyltransferases"/>
    <property type="match status" value="1"/>
</dbReference>
<comment type="function">
    <text evidence="7">Arginine methyltransferase involved in the assembly or stability of mitochondrial NADH:ubiquinone oxidoreductase complex (complex I).</text>
</comment>
<evidence type="ECO:0000256" key="4">
    <source>
        <dbReference type="ARBA" id="ARBA00022679"/>
    </source>
</evidence>
<dbReference type="InterPro" id="IPR003788">
    <property type="entry name" value="NDUFAF7"/>
</dbReference>
<keyword evidence="4 7" id="KW-0808">Transferase</keyword>
<evidence type="ECO:0000313" key="10">
    <source>
        <dbReference type="Proteomes" id="UP000053617"/>
    </source>
</evidence>
<dbReference type="GO" id="GO:0032259">
    <property type="term" value="P:methylation"/>
    <property type="evidence" value="ECO:0007669"/>
    <property type="project" value="UniProtKB-KW"/>
</dbReference>
<reference evidence="9 10" key="1">
    <citation type="submission" date="2015-01" db="EMBL/GenBank/DDBJ databases">
        <title>The Genome Sequence of Rhinocladiella mackenzie CBS 650.93.</title>
        <authorList>
            <consortium name="The Broad Institute Genomics Platform"/>
            <person name="Cuomo C."/>
            <person name="de Hoog S."/>
            <person name="Gorbushina A."/>
            <person name="Stielow B."/>
            <person name="Teixiera M."/>
            <person name="Abouelleil A."/>
            <person name="Chapman S.B."/>
            <person name="Priest M."/>
            <person name="Young S.K."/>
            <person name="Wortman J."/>
            <person name="Nusbaum C."/>
            <person name="Birren B."/>
        </authorList>
    </citation>
    <scope>NUCLEOTIDE SEQUENCE [LARGE SCALE GENOMIC DNA]</scope>
    <source>
        <strain evidence="9 10">CBS 650.93</strain>
    </source>
</reference>
<dbReference type="VEuPathDB" id="FungiDB:Z518_08794"/>
<name>A0A0D2IHS0_9EURO</name>
<dbReference type="GO" id="GO:0035243">
    <property type="term" value="F:protein-arginine omega-N symmetric methyltransferase activity"/>
    <property type="evidence" value="ECO:0007669"/>
    <property type="project" value="UniProtKB-EC"/>
</dbReference>
<dbReference type="EC" id="2.1.1.320" evidence="7"/>
<dbReference type="OrthoDB" id="5595109at2759"/>
<dbReference type="GeneID" id="25296865"/>
<comment type="catalytic activity">
    <reaction evidence="6 7">
        <text>L-arginyl-[protein] + 2 S-adenosyl-L-methionine = N(omega),N(omega)'-dimethyl-L-arginyl-[protein] + 2 S-adenosyl-L-homocysteine + 2 H(+)</text>
        <dbReference type="Rhea" id="RHEA:48108"/>
        <dbReference type="Rhea" id="RHEA-COMP:10532"/>
        <dbReference type="Rhea" id="RHEA-COMP:11992"/>
        <dbReference type="ChEBI" id="CHEBI:15378"/>
        <dbReference type="ChEBI" id="CHEBI:29965"/>
        <dbReference type="ChEBI" id="CHEBI:57856"/>
        <dbReference type="ChEBI" id="CHEBI:59789"/>
        <dbReference type="ChEBI" id="CHEBI:88221"/>
        <dbReference type="EC" id="2.1.1.320"/>
    </reaction>
</comment>
<comment type="subcellular location">
    <subcellularLocation>
        <location evidence="1 7">Mitochondrion</location>
    </subcellularLocation>
</comment>
<dbReference type="Proteomes" id="UP000053617">
    <property type="component" value="Unassembled WGS sequence"/>
</dbReference>
<dbReference type="RefSeq" id="XP_013269987.1">
    <property type="nucleotide sequence ID" value="XM_013414533.1"/>
</dbReference>
<evidence type="ECO:0000256" key="7">
    <source>
        <dbReference type="RuleBase" id="RU364114"/>
    </source>
</evidence>
<evidence type="ECO:0000256" key="1">
    <source>
        <dbReference type="ARBA" id="ARBA00004173"/>
    </source>
</evidence>
<evidence type="ECO:0000256" key="3">
    <source>
        <dbReference type="ARBA" id="ARBA00022603"/>
    </source>
</evidence>
<evidence type="ECO:0000256" key="6">
    <source>
        <dbReference type="ARBA" id="ARBA00048612"/>
    </source>
</evidence>
<feature type="compositionally biased region" description="Polar residues" evidence="8">
    <location>
        <begin position="308"/>
        <end position="319"/>
    </location>
</feature>
<sequence>MRQCLTNPDGGYYTTNRPSSQDADQFGTAGDFVTSPEITQIFGELVGIWFVTEWMAQGRPMSGVELIEMGPGRGTLMSDMLRTIGQFSTFAKAIEAVWLVEAGEGLRMKQKDVLCGVSTEMKEVRDDTGKNVWWESTCRQGIPVRWVEDIALLPRGRDGGGGQMPFIIAHEFFDALPIHAFESVAPKPEEADQDEAKAQLPREAGQPVMESSTTSKLPQWRELLVAPTAPKSTLTTASTDSGTSPSLKDPEPDFQLTLAKASTPSSLVIPERRRYRALKNQVSSRVEISPESFRYVQDFARRIGGNVYTPSRSKPSPETGSKPRPAGAALIIDYGPLDTVPINSLRAIRKHKIISPFVHAGDADISADVDFGALADAALEANPDVEVHGPVEQGIWLSQLGIKERAERLLKEFEKKKKQRSTKEDGVTGDWDKKQSELETGWKRLVEGGPKGMGKAYKVMTILPENCGRRRPVGFGGGVVG</sequence>
<protein>
    <recommendedName>
        <fullName evidence="7">Protein arginine methyltransferase NDUFAF7</fullName>
        <ecNumber evidence="7">2.1.1.320</ecNumber>
    </recommendedName>
</protein>
<gene>
    <name evidence="9" type="ORF">Z518_08794</name>
</gene>
<keyword evidence="3 7" id="KW-0489">Methyltransferase</keyword>
<dbReference type="InterPro" id="IPR029063">
    <property type="entry name" value="SAM-dependent_MTases_sf"/>
</dbReference>
<evidence type="ECO:0000256" key="2">
    <source>
        <dbReference type="ARBA" id="ARBA00005891"/>
    </source>
</evidence>
<feature type="region of interest" description="Disordered" evidence="8">
    <location>
        <begin position="1"/>
        <end position="28"/>
    </location>
</feature>
<feature type="compositionally biased region" description="Polar residues" evidence="8">
    <location>
        <begin position="230"/>
        <end position="246"/>
    </location>
</feature>
<dbReference type="Gene3D" id="3.40.50.12710">
    <property type="match status" value="1"/>
</dbReference>
<dbReference type="Pfam" id="PF02636">
    <property type="entry name" value="Methyltransf_28"/>
    <property type="match status" value="1"/>
</dbReference>
<dbReference type="PANTHER" id="PTHR12049">
    <property type="entry name" value="PROTEIN ARGININE METHYLTRANSFERASE NDUFAF7, MITOCHONDRIAL"/>
    <property type="match status" value="1"/>
</dbReference>
<organism evidence="9 10">
    <name type="scientific">Rhinocladiella mackenziei CBS 650.93</name>
    <dbReference type="NCBI Taxonomy" id="1442369"/>
    <lineage>
        <taxon>Eukaryota</taxon>
        <taxon>Fungi</taxon>
        <taxon>Dikarya</taxon>
        <taxon>Ascomycota</taxon>
        <taxon>Pezizomycotina</taxon>
        <taxon>Eurotiomycetes</taxon>
        <taxon>Chaetothyriomycetidae</taxon>
        <taxon>Chaetothyriales</taxon>
        <taxon>Herpotrichiellaceae</taxon>
        <taxon>Rhinocladiella</taxon>
    </lineage>
</organism>
<keyword evidence="10" id="KW-1185">Reference proteome</keyword>
<dbReference type="HOGENOM" id="CLU_024840_0_0_1"/>
<evidence type="ECO:0000313" key="9">
    <source>
        <dbReference type="EMBL" id="KIX02851.1"/>
    </source>
</evidence>